<reference evidence="1" key="1">
    <citation type="submission" date="2020-10" db="EMBL/GenBank/DDBJ databases">
        <authorList>
            <person name="Gilroy R."/>
        </authorList>
    </citation>
    <scope>NUCLEOTIDE SEQUENCE</scope>
    <source>
        <strain evidence="1">6276</strain>
    </source>
</reference>
<dbReference type="Proteomes" id="UP000823928">
    <property type="component" value="Unassembled WGS sequence"/>
</dbReference>
<dbReference type="SUPFAM" id="SSF51197">
    <property type="entry name" value="Clavaminate synthase-like"/>
    <property type="match status" value="1"/>
</dbReference>
<organism evidence="1 2">
    <name type="scientific">Candidatus Scatousia excrementigallinarum</name>
    <dbReference type="NCBI Taxonomy" id="2840935"/>
    <lineage>
        <taxon>Bacteria</taxon>
        <taxon>Candidatus Scatousia</taxon>
    </lineage>
</organism>
<dbReference type="AlphaFoldDB" id="A0A9D1EX31"/>
<dbReference type="NCBIfam" id="TIGR00022">
    <property type="entry name" value="YhcH/YjgK/YiaL family protein"/>
    <property type="match status" value="1"/>
</dbReference>
<dbReference type="GO" id="GO:0005829">
    <property type="term" value="C:cytosol"/>
    <property type="evidence" value="ECO:0007669"/>
    <property type="project" value="TreeGrafter"/>
</dbReference>
<comment type="caution">
    <text evidence="1">The sequence shown here is derived from an EMBL/GenBank/DDBJ whole genome shotgun (WGS) entry which is preliminary data.</text>
</comment>
<dbReference type="Gene3D" id="2.60.120.370">
    <property type="entry name" value="YhcH/YjgK/YiaL"/>
    <property type="match status" value="1"/>
</dbReference>
<name>A0A9D1EX31_9BACT</name>
<evidence type="ECO:0000313" key="2">
    <source>
        <dbReference type="Proteomes" id="UP000823928"/>
    </source>
</evidence>
<accession>A0A9D1EX31</accession>
<sequence length="148" mass="17410">MIFDKIENLRQYDIVSDKILDFLFNIDENTPVGRYEIDEQSYANIEEYNTKAHENCFFEAHKKYIDIQLLLKGEERLDFTSIEGLDPREDYNPEKDIVFFNDKQESGTVKLTKDYFALLLPHDAHRPQMNSTKNSLPVKKVVVKISVM</sequence>
<dbReference type="PANTHER" id="PTHR34986:SF1">
    <property type="entry name" value="PROTEIN YIAL"/>
    <property type="match status" value="1"/>
</dbReference>
<dbReference type="EMBL" id="DVIU01000048">
    <property type="protein sequence ID" value="HIS35485.1"/>
    <property type="molecule type" value="Genomic_DNA"/>
</dbReference>
<dbReference type="InterPro" id="IPR037012">
    <property type="entry name" value="NanQ/TabA/YiaL_sf"/>
</dbReference>
<reference evidence="1" key="2">
    <citation type="journal article" date="2021" name="PeerJ">
        <title>Extensive microbial diversity within the chicken gut microbiome revealed by metagenomics and culture.</title>
        <authorList>
            <person name="Gilroy R."/>
            <person name="Ravi A."/>
            <person name="Getino M."/>
            <person name="Pursley I."/>
            <person name="Horton D.L."/>
            <person name="Alikhan N.F."/>
            <person name="Baker D."/>
            <person name="Gharbi K."/>
            <person name="Hall N."/>
            <person name="Watson M."/>
            <person name="Adriaenssens E.M."/>
            <person name="Foster-Nyarko E."/>
            <person name="Jarju S."/>
            <person name="Secka A."/>
            <person name="Antonio M."/>
            <person name="Oren A."/>
            <person name="Chaudhuri R.R."/>
            <person name="La Ragione R."/>
            <person name="Hildebrand F."/>
            <person name="Pallen M.J."/>
        </authorList>
    </citation>
    <scope>NUCLEOTIDE SEQUENCE</scope>
    <source>
        <strain evidence="1">6276</strain>
    </source>
</reference>
<dbReference type="InterPro" id="IPR004375">
    <property type="entry name" value="NanQ/TabA/YiaL"/>
</dbReference>
<gene>
    <name evidence="1" type="ORF">IAC10_02475</name>
</gene>
<proteinExistence type="predicted"/>
<evidence type="ECO:0000313" key="1">
    <source>
        <dbReference type="EMBL" id="HIS35485.1"/>
    </source>
</evidence>
<dbReference type="Pfam" id="PF04074">
    <property type="entry name" value="DUF386"/>
    <property type="match status" value="1"/>
</dbReference>
<protein>
    <submittedName>
        <fullName evidence="1">YhcH/YjgK/YiaL family protein</fullName>
    </submittedName>
</protein>
<dbReference type="PANTHER" id="PTHR34986">
    <property type="entry name" value="EVOLVED BETA-GALACTOSIDASE SUBUNIT BETA"/>
    <property type="match status" value="1"/>
</dbReference>